<gene>
    <name evidence="2" type="ORF">EPI11_08325</name>
</gene>
<proteinExistence type="predicted"/>
<protein>
    <submittedName>
        <fullName evidence="2">Uncharacterized protein</fullName>
    </submittedName>
</protein>
<evidence type="ECO:0000313" key="2">
    <source>
        <dbReference type="EMBL" id="RWX01017.1"/>
    </source>
</evidence>
<accession>A0A3S3U187</accession>
<dbReference type="PROSITE" id="PS51257">
    <property type="entry name" value="PROKAR_LIPOPROTEIN"/>
    <property type="match status" value="1"/>
</dbReference>
<keyword evidence="3" id="KW-1185">Reference proteome</keyword>
<comment type="caution">
    <text evidence="2">The sequence shown here is derived from an EMBL/GenBank/DDBJ whole genome shotgun (WGS) entry which is preliminary data.</text>
</comment>
<feature type="chain" id="PRO_5018606889" evidence="1">
    <location>
        <begin position="24"/>
        <end position="468"/>
    </location>
</feature>
<reference evidence="2 3" key="1">
    <citation type="submission" date="2019-01" db="EMBL/GenBank/DDBJ databases">
        <title>Flavobacterium sp. nov.,isolated from freshwater.</title>
        <authorList>
            <person name="Zhang R."/>
            <person name="Du Z.-J."/>
        </authorList>
    </citation>
    <scope>NUCLEOTIDE SEQUENCE [LARGE SCALE GENOMIC DNA]</scope>
    <source>
        <strain evidence="2 3">1E403</strain>
    </source>
</reference>
<evidence type="ECO:0000256" key="1">
    <source>
        <dbReference type="SAM" id="SignalP"/>
    </source>
</evidence>
<dbReference type="OrthoDB" id="1450227at2"/>
<dbReference type="RefSeq" id="WP_128389496.1">
    <property type="nucleotide sequence ID" value="NZ_SBII01000004.1"/>
</dbReference>
<sequence>MKINFKKLAVLAFFSSFMLLVGCQVEEGLPIQTEEQNTNKSFGITESYISLKDLDQLPEAKAIISSIIEQNKIDPNGRSVYNPEYDFFIDTDRILRIDNGNYHSLTFPIYRLIDNKNIIENLVLSLKDDGKYLASIYKYEVTEQEKTALLNNEPTNIQGFVSRTILKNFNPDDINARVIQVWFTQIVVIPCSENRHTVKNFGAWPECIAAGKPQVLAITRSVLIDVGDDGISGGSEIGSGGGGEVGGNGSYTPPAFDPGRDFALLQGGLTKPLVNIKTQEQIFYYDFLGDNARRVMQNEAYRVPILRYLNEKSWNNESKAHAKQLLDYIYDGYGDESFINWAIELLQNYSEITPTEFGNWLNESKTVSGSNETFNVNNYPGKNKGMPFEWWNNTDYMLENIKIHSEIPTEPAGGPNLKEIFWFRLFPRQALLHIENAVTASSKASELVQNSTLTQIHNGKGDAFRHAY</sequence>
<evidence type="ECO:0000313" key="3">
    <source>
        <dbReference type="Proteomes" id="UP000287527"/>
    </source>
</evidence>
<feature type="signal peptide" evidence="1">
    <location>
        <begin position="1"/>
        <end position="23"/>
    </location>
</feature>
<dbReference type="AlphaFoldDB" id="A0A3S3U187"/>
<organism evidence="2 3">
    <name type="scientific">Flavobacterium cerinum</name>
    <dbReference type="NCBI Taxonomy" id="2502784"/>
    <lineage>
        <taxon>Bacteria</taxon>
        <taxon>Pseudomonadati</taxon>
        <taxon>Bacteroidota</taxon>
        <taxon>Flavobacteriia</taxon>
        <taxon>Flavobacteriales</taxon>
        <taxon>Flavobacteriaceae</taxon>
        <taxon>Flavobacterium</taxon>
    </lineage>
</organism>
<dbReference type="EMBL" id="SBII01000004">
    <property type="protein sequence ID" value="RWX01017.1"/>
    <property type="molecule type" value="Genomic_DNA"/>
</dbReference>
<dbReference type="Proteomes" id="UP000287527">
    <property type="component" value="Unassembled WGS sequence"/>
</dbReference>
<keyword evidence="1" id="KW-0732">Signal</keyword>
<name>A0A3S3U187_9FLAO</name>